<protein>
    <submittedName>
        <fullName evidence="2">Uncharacterized protein</fullName>
    </submittedName>
</protein>
<gene>
    <name evidence="2" type="ORF">EYF80_026294</name>
</gene>
<dbReference type="AlphaFoldDB" id="A0A4Z2HEU9"/>
<feature type="compositionally biased region" description="Basic and acidic residues" evidence="1">
    <location>
        <begin position="248"/>
        <end position="257"/>
    </location>
</feature>
<evidence type="ECO:0000313" key="3">
    <source>
        <dbReference type="Proteomes" id="UP000314294"/>
    </source>
</evidence>
<reference evidence="2 3" key="1">
    <citation type="submission" date="2019-03" db="EMBL/GenBank/DDBJ databases">
        <title>First draft genome of Liparis tanakae, snailfish: a comprehensive survey of snailfish specific genes.</title>
        <authorList>
            <person name="Kim W."/>
            <person name="Song I."/>
            <person name="Jeong J.-H."/>
            <person name="Kim D."/>
            <person name="Kim S."/>
            <person name="Ryu S."/>
            <person name="Song J.Y."/>
            <person name="Lee S.K."/>
        </authorList>
    </citation>
    <scope>NUCLEOTIDE SEQUENCE [LARGE SCALE GENOMIC DNA]</scope>
    <source>
        <tissue evidence="2">Muscle</tissue>
    </source>
</reference>
<feature type="compositionally biased region" description="Basic and acidic residues" evidence="1">
    <location>
        <begin position="47"/>
        <end position="77"/>
    </location>
</feature>
<evidence type="ECO:0000313" key="2">
    <source>
        <dbReference type="EMBL" id="TNN63444.1"/>
    </source>
</evidence>
<feature type="compositionally biased region" description="Basic and acidic residues" evidence="1">
    <location>
        <begin position="100"/>
        <end position="122"/>
    </location>
</feature>
<keyword evidence="3" id="KW-1185">Reference proteome</keyword>
<name>A0A4Z2HEU9_9TELE</name>
<accession>A0A4Z2HEU9</accession>
<proteinExistence type="predicted"/>
<evidence type="ECO:0000256" key="1">
    <source>
        <dbReference type="SAM" id="MobiDB-lite"/>
    </source>
</evidence>
<feature type="compositionally biased region" description="Basic and acidic residues" evidence="1">
    <location>
        <begin position="1"/>
        <end position="15"/>
    </location>
</feature>
<feature type="compositionally biased region" description="Low complexity" evidence="1">
    <location>
        <begin position="218"/>
        <end position="242"/>
    </location>
</feature>
<feature type="region of interest" description="Disordered" evidence="1">
    <location>
        <begin position="218"/>
        <end position="257"/>
    </location>
</feature>
<comment type="caution">
    <text evidence="2">The sequence shown here is derived from an EMBL/GenBank/DDBJ whole genome shotgun (WGS) entry which is preliminary data.</text>
</comment>
<dbReference type="EMBL" id="SRLO01000272">
    <property type="protein sequence ID" value="TNN63444.1"/>
    <property type="molecule type" value="Genomic_DNA"/>
</dbReference>
<dbReference type="Proteomes" id="UP000314294">
    <property type="component" value="Unassembled WGS sequence"/>
</dbReference>
<organism evidence="2 3">
    <name type="scientific">Liparis tanakae</name>
    <name type="common">Tanaka's snailfish</name>
    <dbReference type="NCBI Taxonomy" id="230148"/>
    <lineage>
        <taxon>Eukaryota</taxon>
        <taxon>Metazoa</taxon>
        <taxon>Chordata</taxon>
        <taxon>Craniata</taxon>
        <taxon>Vertebrata</taxon>
        <taxon>Euteleostomi</taxon>
        <taxon>Actinopterygii</taxon>
        <taxon>Neopterygii</taxon>
        <taxon>Teleostei</taxon>
        <taxon>Neoteleostei</taxon>
        <taxon>Acanthomorphata</taxon>
        <taxon>Eupercaria</taxon>
        <taxon>Perciformes</taxon>
        <taxon>Cottioidei</taxon>
        <taxon>Cottales</taxon>
        <taxon>Liparidae</taxon>
        <taxon>Liparis</taxon>
    </lineage>
</organism>
<sequence>MRDRKRERGKLDRGSWNRPGRQHNTANRDTVNWRLLGRRRGTGKPGRQRDTGNWDRPRRQRDTGNWDRPARQRDTGNWDRPGWQRDTGNWDRPGWQRDTGNWDRPARQRDTGNWDRPGRQRETGNWARAAAGAWTVIHELCMYLATSCSWCMMSSRFWVLMRRPQQGRQNSSRINELLWRMTPTRFMFPLPNASGSHRLTHAHLKSLELTAPSSFAAVATGAPSSASPAPGGDEPAGSGEPSFSIQAQHEKKIMEKS</sequence>
<feature type="region of interest" description="Disordered" evidence="1">
    <location>
        <begin position="1"/>
        <end position="124"/>
    </location>
</feature>